<evidence type="ECO:0000256" key="8">
    <source>
        <dbReference type="HAMAP-Rule" id="MF_00381"/>
    </source>
</evidence>
<dbReference type="EMBL" id="JANKJG010000003">
    <property type="protein sequence ID" value="MCR8826260.1"/>
    <property type="molecule type" value="Genomic_DNA"/>
</dbReference>
<evidence type="ECO:0000256" key="5">
    <source>
        <dbReference type="ARBA" id="ARBA00023125"/>
    </source>
</evidence>
<comment type="subunit">
    <text evidence="8 10">Heterodimer of an alpha and a beta chain.</text>
</comment>
<evidence type="ECO:0000256" key="4">
    <source>
        <dbReference type="ARBA" id="ARBA00023015"/>
    </source>
</evidence>
<keyword evidence="5 8" id="KW-0238">DNA-binding</keyword>
<dbReference type="InterPro" id="IPR020816">
    <property type="entry name" value="Histone-like_DNA-bd_CS"/>
</dbReference>
<name>A0ABT1YZE9_9RHOB</name>
<dbReference type="HAMAP" id="MF_00381">
    <property type="entry name" value="IHF_beta"/>
    <property type="match status" value="1"/>
</dbReference>
<evidence type="ECO:0000256" key="9">
    <source>
        <dbReference type="RuleBase" id="RU003939"/>
    </source>
</evidence>
<dbReference type="Pfam" id="PF00216">
    <property type="entry name" value="Bac_DNA_binding"/>
    <property type="match status" value="1"/>
</dbReference>
<dbReference type="CDD" id="cd13836">
    <property type="entry name" value="IHF_B"/>
    <property type="match status" value="1"/>
</dbReference>
<dbReference type="InterPro" id="IPR000119">
    <property type="entry name" value="Hist_DNA-bd"/>
</dbReference>
<keyword evidence="7 8" id="KW-0233">DNA recombination</keyword>
<reference evidence="11" key="1">
    <citation type="submission" date="2022-07" db="EMBL/GenBank/DDBJ databases">
        <title>Pseudosulfitobacter sp. strain AP-MA-4, whole genome sequence.</title>
        <authorList>
            <person name="Jiang Y."/>
        </authorList>
    </citation>
    <scope>NUCLEOTIDE SEQUENCE</scope>
    <source>
        <strain evidence="11">AP-MA-4</strain>
    </source>
</reference>
<evidence type="ECO:0000256" key="6">
    <source>
        <dbReference type="ARBA" id="ARBA00023163"/>
    </source>
</evidence>
<evidence type="ECO:0000256" key="2">
    <source>
        <dbReference type="ARBA" id="ARBA00018700"/>
    </source>
</evidence>
<dbReference type="Gene3D" id="4.10.520.10">
    <property type="entry name" value="IHF-like DNA-binding proteins"/>
    <property type="match status" value="1"/>
</dbReference>
<dbReference type="PRINTS" id="PR01727">
    <property type="entry name" value="DNABINDINGHU"/>
</dbReference>
<dbReference type="NCBIfam" id="TIGR00988">
    <property type="entry name" value="hip"/>
    <property type="match status" value="1"/>
</dbReference>
<dbReference type="PROSITE" id="PS00045">
    <property type="entry name" value="HISTONE_LIKE"/>
    <property type="match status" value="1"/>
</dbReference>
<evidence type="ECO:0000256" key="10">
    <source>
        <dbReference type="RuleBase" id="RU003941"/>
    </source>
</evidence>
<evidence type="ECO:0000313" key="12">
    <source>
        <dbReference type="Proteomes" id="UP001165396"/>
    </source>
</evidence>
<evidence type="ECO:0000256" key="3">
    <source>
        <dbReference type="ARBA" id="ARBA00022845"/>
    </source>
</evidence>
<keyword evidence="4 8" id="KW-0805">Transcription regulation</keyword>
<evidence type="ECO:0000313" key="11">
    <source>
        <dbReference type="EMBL" id="MCR8826260.1"/>
    </source>
</evidence>
<organism evidence="11 12">
    <name type="scientific">Pseudosulfitobacter koreensis</name>
    <dbReference type="NCBI Taxonomy" id="2968472"/>
    <lineage>
        <taxon>Bacteria</taxon>
        <taxon>Pseudomonadati</taxon>
        <taxon>Pseudomonadota</taxon>
        <taxon>Alphaproteobacteria</taxon>
        <taxon>Rhodobacterales</taxon>
        <taxon>Roseobacteraceae</taxon>
        <taxon>Pseudosulfitobacter</taxon>
    </lineage>
</organism>
<dbReference type="PANTHER" id="PTHR33175">
    <property type="entry name" value="DNA-BINDING PROTEIN HU"/>
    <property type="match status" value="1"/>
</dbReference>
<sequence>MRGLFLGRITGADGDANPVHAVPEGSVAPSKRDFRPRNRVFAMQISACCLRYLFPQLVFVPIVVACDAREKCQGERTMIRSELIQKIADENPHLYQRDVERIVNTIFEEITGAMSRGDRVELRGFGAFSVKQRDARVGRNPRTGETVHVEEKHVPFFKTGKLLRDRLNGND</sequence>
<keyword evidence="6 8" id="KW-0804">Transcription</keyword>
<keyword evidence="12" id="KW-1185">Reference proteome</keyword>
<comment type="similarity">
    <text evidence="1 8 9">Belongs to the bacterial histone-like protein family.</text>
</comment>
<proteinExistence type="inferred from homology"/>
<comment type="caution">
    <text evidence="11">The sequence shown here is derived from an EMBL/GenBank/DDBJ whole genome shotgun (WGS) entry which is preliminary data.</text>
</comment>
<comment type="function">
    <text evidence="8 10">This protein is one of the two subunits of integration host factor, a specific DNA-binding protein that functions in genetic recombination as well as in transcriptional and translational control.</text>
</comment>
<evidence type="ECO:0000256" key="1">
    <source>
        <dbReference type="ARBA" id="ARBA00010529"/>
    </source>
</evidence>
<dbReference type="PANTHER" id="PTHR33175:SF5">
    <property type="entry name" value="INTEGRATION HOST FACTOR SUBUNIT BETA"/>
    <property type="match status" value="1"/>
</dbReference>
<dbReference type="InterPro" id="IPR005685">
    <property type="entry name" value="IHF_beta"/>
</dbReference>
<dbReference type="InterPro" id="IPR010992">
    <property type="entry name" value="IHF-like_DNA-bd_dom_sf"/>
</dbReference>
<dbReference type="NCBIfam" id="NF001222">
    <property type="entry name" value="PRK00199.1"/>
    <property type="match status" value="1"/>
</dbReference>
<accession>A0ABT1YZE9</accession>
<gene>
    <name evidence="8 11" type="primary">ihfB</name>
    <name evidence="8" type="synonym">himD</name>
    <name evidence="11" type="ORF">NTA49_06885</name>
</gene>
<dbReference type="SMART" id="SM00411">
    <property type="entry name" value="BHL"/>
    <property type="match status" value="1"/>
</dbReference>
<keyword evidence="3 8" id="KW-0810">Translation regulation</keyword>
<dbReference type="Proteomes" id="UP001165396">
    <property type="component" value="Unassembled WGS sequence"/>
</dbReference>
<protein>
    <recommendedName>
        <fullName evidence="2 8">Integration host factor subunit beta</fullName>
        <shortName evidence="8">IHF-beta</shortName>
    </recommendedName>
</protein>
<dbReference type="SUPFAM" id="SSF47729">
    <property type="entry name" value="IHF-like DNA-binding proteins"/>
    <property type="match status" value="1"/>
</dbReference>
<evidence type="ECO:0000256" key="7">
    <source>
        <dbReference type="ARBA" id="ARBA00023172"/>
    </source>
</evidence>